<name>A0A0N7F598_9PSEU</name>
<keyword evidence="5 6" id="KW-0472">Membrane</keyword>
<feature type="transmembrane region" description="Helical" evidence="6">
    <location>
        <begin position="25"/>
        <end position="46"/>
    </location>
</feature>
<dbReference type="STRING" id="860235.AOZ06_48300"/>
<evidence type="ECO:0000256" key="2">
    <source>
        <dbReference type="ARBA" id="ARBA00009399"/>
    </source>
</evidence>
<dbReference type="Pfam" id="PF04138">
    <property type="entry name" value="GtrA_DPMS_TM"/>
    <property type="match status" value="1"/>
</dbReference>
<evidence type="ECO:0000313" key="9">
    <source>
        <dbReference type="Proteomes" id="UP000063699"/>
    </source>
</evidence>
<dbReference type="GO" id="GO:0005886">
    <property type="term" value="C:plasma membrane"/>
    <property type="evidence" value="ECO:0007669"/>
    <property type="project" value="TreeGrafter"/>
</dbReference>
<keyword evidence="3 6" id="KW-0812">Transmembrane</keyword>
<dbReference type="Proteomes" id="UP000063699">
    <property type="component" value="Chromosome"/>
</dbReference>
<dbReference type="InterPro" id="IPR007267">
    <property type="entry name" value="GtrA_DPMS_TM"/>
</dbReference>
<evidence type="ECO:0000256" key="6">
    <source>
        <dbReference type="SAM" id="Phobius"/>
    </source>
</evidence>
<dbReference type="PANTHER" id="PTHR38459:SF1">
    <property type="entry name" value="PROPHAGE BACTOPRENOL-LINKED GLUCOSE TRANSLOCASE HOMOLOG"/>
    <property type="match status" value="1"/>
</dbReference>
<evidence type="ECO:0000313" key="8">
    <source>
        <dbReference type="EMBL" id="ALG13631.1"/>
    </source>
</evidence>
<organism evidence="8 9">
    <name type="scientific">Kibdelosporangium phytohabitans</name>
    <dbReference type="NCBI Taxonomy" id="860235"/>
    <lineage>
        <taxon>Bacteria</taxon>
        <taxon>Bacillati</taxon>
        <taxon>Actinomycetota</taxon>
        <taxon>Actinomycetes</taxon>
        <taxon>Pseudonocardiales</taxon>
        <taxon>Pseudonocardiaceae</taxon>
        <taxon>Kibdelosporangium</taxon>
    </lineage>
</organism>
<comment type="subcellular location">
    <subcellularLocation>
        <location evidence="1">Membrane</location>
        <topology evidence="1">Multi-pass membrane protein</topology>
    </subcellularLocation>
</comment>
<evidence type="ECO:0000256" key="1">
    <source>
        <dbReference type="ARBA" id="ARBA00004141"/>
    </source>
</evidence>
<evidence type="ECO:0000256" key="4">
    <source>
        <dbReference type="ARBA" id="ARBA00022989"/>
    </source>
</evidence>
<feature type="transmembrane region" description="Helical" evidence="6">
    <location>
        <begin position="131"/>
        <end position="151"/>
    </location>
</feature>
<dbReference type="RefSeq" id="WP_054295517.1">
    <property type="nucleotide sequence ID" value="NZ_CP012752.1"/>
</dbReference>
<evidence type="ECO:0000256" key="5">
    <source>
        <dbReference type="ARBA" id="ARBA00023136"/>
    </source>
</evidence>
<feature type="transmembrane region" description="Helical" evidence="6">
    <location>
        <begin position="52"/>
        <end position="73"/>
    </location>
</feature>
<dbReference type="PANTHER" id="PTHR38459">
    <property type="entry name" value="PROPHAGE BACTOPRENOL-LINKED GLUCOSE TRANSLOCASE HOMOLOG"/>
    <property type="match status" value="1"/>
</dbReference>
<reference evidence="8 9" key="1">
    <citation type="submission" date="2015-07" db="EMBL/GenBank/DDBJ databases">
        <title>Genome sequencing of Kibdelosporangium phytohabitans.</title>
        <authorList>
            <person name="Qin S."/>
            <person name="Xing K."/>
        </authorList>
    </citation>
    <scope>NUCLEOTIDE SEQUENCE [LARGE SCALE GENOMIC DNA]</scope>
    <source>
        <strain evidence="8 9">KLBMP1111</strain>
    </source>
</reference>
<dbReference type="AlphaFoldDB" id="A0A0N7F598"/>
<proteinExistence type="inferred from homology"/>
<evidence type="ECO:0000256" key="3">
    <source>
        <dbReference type="ARBA" id="ARBA00022692"/>
    </source>
</evidence>
<evidence type="ECO:0000259" key="7">
    <source>
        <dbReference type="Pfam" id="PF04138"/>
    </source>
</evidence>
<sequence length="185" mass="20754">MAVVQSVLKRLPEPVRKIMLKHRELLRFAVVGGICFAVTTAVNYTLKLTILNAHPVTALSVAVIIATIVSYILNREWSFHTRGGRERHHEAALFFLISGIGVALNSTPLFVSRYVFDLMVPNVSLVTQEVADFFSGMILGTLVAMVFRWWAFKKWVFPEAGVRGRTTKTGRTLHAVEDDEDRRAA</sequence>
<gene>
    <name evidence="8" type="ORF">AOZ06_48300</name>
</gene>
<comment type="similarity">
    <text evidence="2">Belongs to the GtrA family.</text>
</comment>
<feature type="transmembrane region" description="Helical" evidence="6">
    <location>
        <begin position="93"/>
        <end position="111"/>
    </location>
</feature>
<dbReference type="KEGG" id="kphy:AOZ06_48300"/>
<dbReference type="InterPro" id="IPR051401">
    <property type="entry name" value="GtrA_CellWall_Glycosyl"/>
</dbReference>
<keyword evidence="4 6" id="KW-1133">Transmembrane helix</keyword>
<dbReference type="EMBL" id="CP012752">
    <property type="protein sequence ID" value="ALG13631.1"/>
    <property type="molecule type" value="Genomic_DNA"/>
</dbReference>
<dbReference type="GO" id="GO:0000271">
    <property type="term" value="P:polysaccharide biosynthetic process"/>
    <property type="evidence" value="ECO:0007669"/>
    <property type="project" value="InterPro"/>
</dbReference>
<keyword evidence="9" id="KW-1185">Reference proteome</keyword>
<dbReference type="OrthoDB" id="9807815at2"/>
<protein>
    <submittedName>
        <fullName evidence="8">Sugar translocase</fullName>
    </submittedName>
</protein>
<feature type="domain" description="GtrA/DPMS transmembrane" evidence="7">
    <location>
        <begin position="27"/>
        <end position="157"/>
    </location>
</feature>
<accession>A0A0N7F598</accession>